<dbReference type="Pfam" id="PF09736">
    <property type="entry name" value="Bud13"/>
    <property type="match status" value="1"/>
</dbReference>
<organism evidence="3 4">
    <name type="scientific">Neurospora intermedia</name>
    <dbReference type="NCBI Taxonomy" id="5142"/>
    <lineage>
        <taxon>Eukaryota</taxon>
        <taxon>Fungi</taxon>
        <taxon>Dikarya</taxon>
        <taxon>Ascomycota</taxon>
        <taxon>Pezizomycotina</taxon>
        <taxon>Sordariomycetes</taxon>
        <taxon>Sordariomycetidae</taxon>
        <taxon>Sordariales</taxon>
        <taxon>Sordariaceae</taxon>
        <taxon>Neurospora</taxon>
    </lineage>
</organism>
<keyword evidence="4" id="KW-1185">Reference proteome</keyword>
<evidence type="ECO:0000256" key="2">
    <source>
        <dbReference type="SAM" id="MobiDB-lite"/>
    </source>
</evidence>
<dbReference type="PANTHER" id="PTHR31809">
    <property type="entry name" value="BUD13 HOMOLOG"/>
    <property type="match status" value="1"/>
</dbReference>
<dbReference type="EMBL" id="JAVLET010000003">
    <property type="protein sequence ID" value="KAL0471955.1"/>
    <property type="molecule type" value="Genomic_DNA"/>
</dbReference>
<comment type="similarity">
    <text evidence="1">Belongs to the CWC26 family.</text>
</comment>
<dbReference type="InterPro" id="IPR018609">
    <property type="entry name" value="Bud13"/>
</dbReference>
<proteinExistence type="inferred from homology"/>
<dbReference type="Proteomes" id="UP001451303">
    <property type="component" value="Unassembled WGS sequence"/>
</dbReference>
<accession>A0ABR3DH20</accession>
<dbReference type="PANTHER" id="PTHR31809:SF0">
    <property type="entry name" value="BUD13 HOMOLOG"/>
    <property type="match status" value="1"/>
</dbReference>
<feature type="region of interest" description="Disordered" evidence="2">
    <location>
        <begin position="1"/>
        <end position="35"/>
    </location>
</feature>
<evidence type="ECO:0000256" key="1">
    <source>
        <dbReference type="ARBA" id="ARBA00011069"/>
    </source>
</evidence>
<sequence>MENGANDKAAPSETHGPVRGTAHLYTGTPAGNSSNRNLINIITTTIAIASNQQSTINKHCRTHRLKQDNPAKRNHIDAEMPSDKAAYLAAHYLSTDPPNKSSSSTSKKRKRKNKSAEDGLIIADDDDTSWAQATKRDSGDDDFDGPVLAAGVVSADFRKAKKSGWKTVGSSSAFSKQATTNTTTNPTKEDIDAAAAADAILAQTAAETAALAREAGGDDEVLVVDTTTGATALTRSHQPAKTATQAPIMSNGTHAGLQSASAITAQLKARQEAERLELERIRAERDQQHPEDQEELVLRDATGRRIDASMRRAEARRQQAEAERKEAEKKRALKGEVQLEQARRRREELEEAKLMPLARSKDDEQLNAELKQQDRWNDPMAQFLAPEEVKVKGKKKGMAGRRPTYKGPAPPNRYGIKPGYRWDGVDRSNGFEAERFKAINRRERNKGLEYAWQMDE</sequence>
<feature type="region of interest" description="Disordered" evidence="2">
    <location>
        <begin position="390"/>
        <end position="416"/>
    </location>
</feature>
<evidence type="ECO:0000313" key="4">
    <source>
        <dbReference type="Proteomes" id="UP001451303"/>
    </source>
</evidence>
<dbReference type="InterPro" id="IPR051112">
    <property type="entry name" value="CWC26_splicing_factor"/>
</dbReference>
<name>A0ABR3DH20_NEUIN</name>
<feature type="region of interest" description="Disordered" evidence="2">
    <location>
        <begin position="94"/>
        <end position="142"/>
    </location>
</feature>
<reference evidence="3 4" key="1">
    <citation type="submission" date="2023-09" db="EMBL/GenBank/DDBJ databases">
        <title>Multi-omics analysis of a traditional fermented food reveals byproduct-associated fungal strains for waste-to-food upcycling.</title>
        <authorList>
            <consortium name="Lawrence Berkeley National Laboratory"/>
            <person name="Rekdal V.M."/>
            <person name="Villalobos-Escobedo J.M."/>
            <person name="Rodriguez-Valeron N."/>
            <person name="Garcia M.O."/>
            <person name="Vasquez D.P."/>
            <person name="Damayanti I."/>
            <person name="Sorensen P.M."/>
            <person name="Baidoo E.E."/>
            <person name="De Carvalho A.C."/>
            <person name="Riley R."/>
            <person name="Lipzen A."/>
            <person name="He G."/>
            <person name="Yan M."/>
            <person name="Haridas S."/>
            <person name="Daum C."/>
            <person name="Yoshinaga Y."/>
            <person name="Ng V."/>
            <person name="Grigoriev I.V."/>
            <person name="Munk R."/>
            <person name="Nuraida L."/>
            <person name="Wijaya C.H."/>
            <person name="Morales P.-C."/>
            <person name="Keasling J.D."/>
        </authorList>
    </citation>
    <scope>NUCLEOTIDE SEQUENCE [LARGE SCALE GENOMIC DNA]</scope>
    <source>
        <strain evidence="3 4">FGSC 2613</strain>
    </source>
</reference>
<evidence type="ECO:0000313" key="3">
    <source>
        <dbReference type="EMBL" id="KAL0471955.1"/>
    </source>
</evidence>
<protein>
    <submittedName>
        <fullName evidence="3">Pre-mRNA-splicing factor of RES complex domain-containing protein</fullName>
    </submittedName>
</protein>
<feature type="region of interest" description="Disordered" evidence="2">
    <location>
        <begin position="310"/>
        <end position="329"/>
    </location>
</feature>
<gene>
    <name evidence="3" type="ORF">QR685DRAFT_520639</name>
</gene>
<comment type="caution">
    <text evidence="3">The sequence shown here is derived from an EMBL/GenBank/DDBJ whole genome shotgun (WGS) entry which is preliminary data.</text>
</comment>